<evidence type="ECO:0000313" key="3">
    <source>
        <dbReference type="EMBL" id="QBA63123.1"/>
    </source>
</evidence>
<proteinExistence type="predicted"/>
<dbReference type="PANTHER" id="PTHR36440">
    <property type="entry name" value="PUTATIVE (AFU_ORTHOLOGUE AFUA_8G07350)-RELATED"/>
    <property type="match status" value="1"/>
</dbReference>
<organism evidence="3 4">
    <name type="scientific">Muriicola soli</name>
    <dbReference type="NCBI Taxonomy" id="2507538"/>
    <lineage>
        <taxon>Bacteria</taxon>
        <taxon>Pseudomonadati</taxon>
        <taxon>Bacteroidota</taxon>
        <taxon>Flavobacteriia</taxon>
        <taxon>Flavobacteriales</taxon>
        <taxon>Flavobacteriaceae</taxon>
        <taxon>Muriicola</taxon>
    </lineage>
</organism>
<dbReference type="InterPro" id="IPR053146">
    <property type="entry name" value="QDO-like"/>
</dbReference>
<dbReference type="PANTHER" id="PTHR36440:SF1">
    <property type="entry name" value="PUTATIVE (AFU_ORTHOLOGUE AFUA_8G07350)-RELATED"/>
    <property type="match status" value="1"/>
</dbReference>
<accession>A0A411E6I8</accession>
<gene>
    <name evidence="3" type="ORF">EQY75_00220</name>
</gene>
<feature type="domain" description="Cupin type-2" evidence="2">
    <location>
        <begin position="76"/>
        <end position="139"/>
    </location>
</feature>
<protein>
    <submittedName>
        <fullName evidence="3">Cupin domain-containing protein</fullName>
    </submittedName>
</protein>
<dbReference type="Pfam" id="PF07883">
    <property type="entry name" value="Cupin_2"/>
    <property type="match status" value="1"/>
</dbReference>
<dbReference type="RefSeq" id="WP_129601806.1">
    <property type="nucleotide sequence ID" value="NZ_CP035544.1"/>
</dbReference>
<sequence length="180" mass="19818">MDRKSFLTRLGGTAAVVLFPSNAVTAAIGHSPLKNKVKEKIITADEGAELMVLGNPQKHKVVGIDTDDQIFEWVDNLAPGSGIPPHIHTREDEIFRVLKGKVEIMVDNKSTILKEGDMAFAPKNIVHSWKVVGEEEAQMWVSAFPAGMEHMFQELSQMPEGKPDFDEVASICANYGITFV</sequence>
<evidence type="ECO:0000259" key="2">
    <source>
        <dbReference type="Pfam" id="PF07883"/>
    </source>
</evidence>
<dbReference type="InterPro" id="IPR014710">
    <property type="entry name" value="RmlC-like_jellyroll"/>
</dbReference>
<dbReference type="InterPro" id="IPR011051">
    <property type="entry name" value="RmlC_Cupin_sf"/>
</dbReference>
<dbReference type="EMBL" id="CP035544">
    <property type="protein sequence ID" value="QBA63123.1"/>
    <property type="molecule type" value="Genomic_DNA"/>
</dbReference>
<keyword evidence="4" id="KW-1185">Reference proteome</keyword>
<dbReference type="Gene3D" id="2.60.120.10">
    <property type="entry name" value="Jelly Rolls"/>
    <property type="match status" value="1"/>
</dbReference>
<dbReference type="OrthoDB" id="1423961at2"/>
<feature type="chain" id="PRO_5019454254" evidence="1">
    <location>
        <begin position="27"/>
        <end position="180"/>
    </location>
</feature>
<feature type="signal peptide" evidence="1">
    <location>
        <begin position="1"/>
        <end position="26"/>
    </location>
</feature>
<dbReference type="Proteomes" id="UP000290889">
    <property type="component" value="Chromosome"/>
</dbReference>
<evidence type="ECO:0000313" key="4">
    <source>
        <dbReference type="Proteomes" id="UP000290889"/>
    </source>
</evidence>
<dbReference type="InterPro" id="IPR013096">
    <property type="entry name" value="Cupin_2"/>
</dbReference>
<dbReference type="KEGG" id="mur:EQY75_00220"/>
<dbReference type="SUPFAM" id="SSF51182">
    <property type="entry name" value="RmlC-like cupins"/>
    <property type="match status" value="1"/>
</dbReference>
<dbReference type="AlphaFoldDB" id="A0A411E6I8"/>
<name>A0A411E6I8_9FLAO</name>
<evidence type="ECO:0000256" key="1">
    <source>
        <dbReference type="SAM" id="SignalP"/>
    </source>
</evidence>
<keyword evidence="1" id="KW-0732">Signal</keyword>
<reference evidence="3 4" key="1">
    <citation type="submission" date="2019-01" db="EMBL/GenBank/DDBJ databases">
        <title>Muriicola soli sp. nov., isolated from soil.</title>
        <authorList>
            <person name="Kang H.J."/>
            <person name="Kim S.B."/>
        </authorList>
    </citation>
    <scope>NUCLEOTIDE SEQUENCE [LARGE SCALE GENOMIC DNA]</scope>
    <source>
        <strain evidence="3 4">MMS17-SY002</strain>
    </source>
</reference>